<dbReference type="AlphaFoldDB" id="A0A6V7X412"/>
<organism evidence="2 3">
    <name type="scientific">Meloidogyne enterolobii</name>
    <name type="common">Root-knot nematode worm</name>
    <name type="synonym">Meloidogyne mayaguensis</name>
    <dbReference type="NCBI Taxonomy" id="390850"/>
    <lineage>
        <taxon>Eukaryota</taxon>
        <taxon>Metazoa</taxon>
        <taxon>Ecdysozoa</taxon>
        <taxon>Nematoda</taxon>
        <taxon>Chromadorea</taxon>
        <taxon>Rhabditida</taxon>
        <taxon>Tylenchina</taxon>
        <taxon>Tylenchomorpha</taxon>
        <taxon>Tylenchoidea</taxon>
        <taxon>Meloidogynidae</taxon>
        <taxon>Meloidogyninae</taxon>
        <taxon>Meloidogyne</taxon>
    </lineage>
</organism>
<protein>
    <submittedName>
        <fullName evidence="2">Uncharacterized protein</fullName>
    </submittedName>
</protein>
<keyword evidence="1" id="KW-0812">Transmembrane</keyword>
<reference evidence="2 3" key="1">
    <citation type="submission" date="2020-08" db="EMBL/GenBank/DDBJ databases">
        <authorList>
            <person name="Koutsovoulos G."/>
            <person name="Danchin GJ E."/>
        </authorList>
    </citation>
    <scope>NUCLEOTIDE SEQUENCE [LARGE SCALE GENOMIC DNA]</scope>
</reference>
<evidence type="ECO:0000313" key="2">
    <source>
        <dbReference type="EMBL" id="CAD2194024.1"/>
    </source>
</evidence>
<gene>
    <name evidence="2" type="ORF">MENT_LOCUS47010</name>
</gene>
<feature type="transmembrane region" description="Helical" evidence="1">
    <location>
        <begin position="20"/>
        <end position="39"/>
    </location>
</feature>
<proteinExistence type="predicted"/>
<keyword evidence="1" id="KW-0472">Membrane</keyword>
<evidence type="ECO:0000256" key="1">
    <source>
        <dbReference type="SAM" id="Phobius"/>
    </source>
</evidence>
<comment type="caution">
    <text evidence="2">The sequence shown here is derived from an EMBL/GenBank/DDBJ whole genome shotgun (WGS) entry which is preliminary data.</text>
</comment>
<dbReference type="EMBL" id="CAJEWN010001077">
    <property type="protein sequence ID" value="CAD2194024.1"/>
    <property type="molecule type" value="Genomic_DNA"/>
</dbReference>
<accession>A0A6V7X412</accession>
<evidence type="ECO:0000313" key="3">
    <source>
        <dbReference type="Proteomes" id="UP000580250"/>
    </source>
</evidence>
<keyword evidence="1" id="KW-1133">Transmembrane helix</keyword>
<dbReference type="Proteomes" id="UP000580250">
    <property type="component" value="Unassembled WGS sequence"/>
</dbReference>
<sequence length="58" mass="6257">MGPKNCLEFCIIFGLESWSFGLGLESCLGVLVLVLSLGLGKNFVLGLESWKNFGLGHL</sequence>
<name>A0A6V7X412_MELEN</name>